<proteinExistence type="predicted"/>
<evidence type="ECO:0000256" key="1">
    <source>
        <dbReference type="SAM" id="Phobius"/>
    </source>
</evidence>
<gene>
    <name evidence="2" type="ORF">SAMN05421781_1743</name>
</gene>
<evidence type="ECO:0000313" key="2">
    <source>
        <dbReference type="EMBL" id="SDW56035.1"/>
    </source>
</evidence>
<feature type="transmembrane region" description="Helical" evidence="1">
    <location>
        <begin position="69"/>
        <end position="88"/>
    </location>
</feature>
<dbReference type="RefSeq" id="WP_091613831.1">
    <property type="nucleotide sequence ID" value="NZ_FNNC01000003.1"/>
</dbReference>
<dbReference type="Proteomes" id="UP000199488">
    <property type="component" value="Unassembled WGS sequence"/>
</dbReference>
<dbReference type="EMBL" id="FNNC01000003">
    <property type="protein sequence ID" value="SDW56035.1"/>
    <property type="molecule type" value="Genomic_DNA"/>
</dbReference>
<dbReference type="STRING" id="1122204.SAMN05421781_1743"/>
<keyword evidence="1" id="KW-0812">Transmembrane</keyword>
<protein>
    <submittedName>
        <fullName evidence="2">Uncharacterized protein</fullName>
    </submittedName>
</protein>
<name>A0A1H2UIV5_9BACI</name>
<feature type="transmembrane region" description="Helical" evidence="1">
    <location>
        <begin position="37"/>
        <end position="57"/>
    </location>
</feature>
<dbReference type="OrthoDB" id="2967211at2"/>
<organism evidence="2 3">
    <name type="scientific">Marinococcus luteus</name>
    <dbReference type="NCBI Taxonomy" id="1122204"/>
    <lineage>
        <taxon>Bacteria</taxon>
        <taxon>Bacillati</taxon>
        <taxon>Bacillota</taxon>
        <taxon>Bacilli</taxon>
        <taxon>Bacillales</taxon>
        <taxon>Bacillaceae</taxon>
        <taxon>Marinococcus</taxon>
    </lineage>
</organism>
<reference evidence="2 3" key="1">
    <citation type="submission" date="2016-10" db="EMBL/GenBank/DDBJ databases">
        <authorList>
            <person name="de Groot N.N."/>
        </authorList>
    </citation>
    <scope>NUCLEOTIDE SEQUENCE [LARGE SCALE GENOMIC DNA]</scope>
    <source>
        <strain evidence="2 3">DSM 23126</strain>
    </source>
</reference>
<evidence type="ECO:0000313" key="3">
    <source>
        <dbReference type="Proteomes" id="UP000199488"/>
    </source>
</evidence>
<keyword evidence="1" id="KW-1133">Transmembrane helix</keyword>
<keyword evidence="3" id="KW-1185">Reference proteome</keyword>
<accession>A0A1H2UIV5</accession>
<sequence length="127" mass="14509">MRRFLTFLLGIILGAAMNIPIISIARFSAELFIGQGYWLIGIGASIVLWLVFNLPFIQWFAAFAVRWRWMNRIGIGLLMIGVVTMFQLNSGELFWYYIEIGVIMAASLCLLVQIIFTPKKRPPHVKS</sequence>
<feature type="transmembrane region" description="Helical" evidence="1">
    <location>
        <begin position="94"/>
        <end position="116"/>
    </location>
</feature>
<dbReference type="AlphaFoldDB" id="A0A1H2UIV5"/>
<keyword evidence="1" id="KW-0472">Membrane</keyword>